<dbReference type="SUPFAM" id="SSF51905">
    <property type="entry name" value="FAD/NAD(P)-binding domain"/>
    <property type="match status" value="1"/>
</dbReference>
<dbReference type="InterPro" id="IPR045170">
    <property type="entry name" value="MTOX"/>
</dbReference>
<keyword evidence="5" id="KW-1133">Transmembrane helix</keyword>
<evidence type="ECO:0000256" key="2">
    <source>
        <dbReference type="ARBA" id="ARBA00022630"/>
    </source>
</evidence>
<dbReference type="Proteomes" id="UP001596507">
    <property type="component" value="Unassembled WGS sequence"/>
</dbReference>
<dbReference type="Pfam" id="PF01266">
    <property type="entry name" value="DAO"/>
    <property type="match status" value="1"/>
</dbReference>
<accession>A0ABW2HDT6</accession>
<evidence type="ECO:0000256" key="4">
    <source>
        <dbReference type="ARBA" id="ARBA00023002"/>
    </source>
</evidence>
<feature type="domain" description="FAD dependent oxidoreductase" evidence="6">
    <location>
        <begin position="12"/>
        <end position="359"/>
    </location>
</feature>
<comment type="cofactor">
    <cofactor evidence="1">
        <name>FAD</name>
        <dbReference type="ChEBI" id="CHEBI:57692"/>
    </cofactor>
</comment>
<evidence type="ECO:0000259" key="6">
    <source>
        <dbReference type="Pfam" id="PF01266"/>
    </source>
</evidence>
<name>A0ABW2HDT6_9MICO</name>
<dbReference type="PANTHER" id="PTHR10961">
    <property type="entry name" value="PEROXISOMAL SARCOSINE OXIDASE"/>
    <property type="match status" value="1"/>
</dbReference>
<evidence type="ECO:0000256" key="5">
    <source>
        <dbReference type="SAM" id="Phobius"/>
    </source>
</evidence>
<organism evidence="7 8">
    <name type="scientific">Microbacterium fluvii</name>
    <dbReference type="NCBI Taxonomy" id="415215"/>
    <lineage>
        <taxon>Bacteria</taxon>
        <taxon>Bacillati</taxon>
        <taxon>Actinomycetota</taxon>
        <taxon>Actinomycetes</taxon>
        <taxon>Micrococcales</taxon>
        <taxon>Microbacteriaceae</taxon>
        <taxon>Microbacterium</taxon>
    </lineage>
</organism>
<keyword evidence="8" id="KW-1185">Reference proteome</keyword>
<feature type="transmembrane region" description="Helical" evidence="5">
    <location>
        <begin position="12"/>
        <end position="29"/>
    </location>
</feature>
<dbReference type="Gene3D" id="3.50.50.60">
    <property type="entry name" value="FAD/NAD(P)-binding domain"/>
    <property type="match status" value="1"/>
</dbReference>
<dbReference type="EMBL" id="JBHTBE010000001">
    <property type="protein sequence ID" value="MFC7267610.1"/>
    <property type="molecule type" value="Genomic_DNA"/>
</dbReference>
<dbReference type="Gene3D" id="3.30.9.10">
    <property type="entry name" value="D-Amino Acid Oxidase, subunit A, domain 2"/>
    <property type="match status" value="1"/>
</dbReference>
<sequence>MPPGSPTRTSRRIVVVGGGIMGMSTAWALTRRGERPIVLERFARGHTRGASHGETRNFNNAYADAHYLDLLARAREGWDALGEVDGEPLLRLHGLVSHGSGAALGSVGIGLADIAEALGDRGIPAELLDAAEAQRRWPGMRFDDTVLYSPDAGVARAAAALRELERRVVAAGGEVRWDSPVTAVEQDADGVTLHTPAGALRADVVVVTVGAWSEGVLGGIRLPPLRVTEESPAHFAPRDPALPWPSFNHFVEPGTWPANVYGMPTPGEGVKVGFHCVGDEVDPDARRFTPVRQAELAEYVREWFPGLDAATAVPISCTYTTTPTEAFVLDRVGRVVVGAGFSGQGFKFAPGVGAVLADLALDPTAQAAPAFRLP</sequence>
<comment type="caution">
    <text evidence="7">The sequence shown here is derived from an EMBL/GenBank/DDBJ whole genome shotgun (WGS) entry which is preliminary data.</text>
</comment>
<dbReference type="SUPFAM" id="SSF54373">
    <property type="entry name" value="FAD-linked reductases, C-terminal domain"/>
    <property type="match status" value="1"/>
</dbReference>
<protein>
    <submittedName>
        <fullName evidence="7">FAD-dependent oxidoreductase</fullName>
    </submittedName>
</protein>
<gene>
    <name evidence="7" type="ORF">ACFQRL_01410</name>
</gene>
<proteinExistence type="predicted"/>
<dbReference type="PANTHER" id="PTHR10961:SF46">
    <property type="entry name" value="PEROXISOMAL SARCOSINE OXIDASE"/>
    <property type="match status" value="1"/>
</dbReference>
<reference evidence="8" key="1">
    <citation type="journal article" date="2019" name="Int. J. Syst. Evol. Microbiol.">
        <title>The Global Catalogue of Microorganisms (GCM) 10K type strain sequencing project: providing services to taxonomists for standard genome sequencing and annotation.</title>
        <authorList>
            <consortium name="The Broad Institute Genomics Platform"/>
            <consortium name="The Broad Institute Genome Sequencing Center for Infectious Disease"/>
            <person name="Wu L."/>
            <person name="Ma J."/>
        </authorList>
    </citation>
    <scope>NUCLEOTIDE SEQUENCE [LARGE SCALE GENOMIC DNA]</scope>
    <source>
        <strain evidence="8">CGMCC 1.15772</strain>
    </source>
</reference>
<keyword evidence="2" id="KW-0285">Flavoprotein</keyword>
<keyword evidence="4" id="KW-0560">Oxidoreductase</keyword>
<keyword evidence="3" id="KW-0274">FAD</keyword>
<evidence type="ECO:0000256" key="3">
    <source>
        <dbReference type="ARBA" id="ARBA00022827"/>
    </source>
</evidence>
<keyword evidence="5" id="KW-0472">Membrane</keyword>
<dbReference type="InterPro" id="IPR036188">
    <property type="entry name" value="FAD/NAD-bd_sf"/>
</dbReference>
<dbReference type="RefSeq" id="WP_262872543.1">
    <property type="nucleotide sequence ID" value="NZ_BAABKW010000018.1"/>
</dbReference>
<dbReference type="InterPro" id="IPR006076">
    <property type="entry name" value="FAD-dep_OxRdtase"/>
</dbReference>
<evidence type="ECO:0000313" key="8">
    <source>
        <dbReference type="Proteomes" id="UP001596507"/>
    </source>
</evidence>
<evidence type="ECO:0000256" key="1">
    <source>
        <dbReference type="ARBA" id="ARBA00001974"/>
    </source>
</evidence>
<evidence type="ECO:0000313" key="7">
    <source>
        <dbReference type="EMBL" id="MFC7267610.1"/>
    </source>
</evidence>
<keyword evidence="5" id="KW-0812">Transmembrane</keyword>